<dbReference type="EMBL" id="AP018933">
    <property type="protein sequence ID" value="BBG30324.1"/>
    <property type="molecule type" value="Genomic_DNA"/>
</dbReference>
<dbReference type="Gene3D" id="1.10.260.40">
    <property type="entry name" value="lambda repressor-like DNA-binding domains"/>
    <property type="match status" value="1"/>
</dbReference>
<protein>
    <submittedName>
        <fullName evidence="1">Uncharacterized protein conserved in bacteria</fullName>
    </submittedName>
</protein>
<reference evidence="1 2" key="1">
    <citation type="submission" date="2018-09" db="EMBL/GenBank/DDBJ databases">
        <title>Zymobacter palmae IAM14233 (=T109) whole genome analysis.</title>
        <authorList>
            <person name="Yanase H."/>
        </authorList>
    </citation>
    <scope>NUCLEOTIDE SEQUENCE [LARGE SCALE GENOMIC DNA]</scope>
    <source>
        <strain evidence="1 2">IAM14233</strain>
    </source>
</reference>
<dbReference type="InterPro" id="IPR010982">
    <property type="entry name" value="Lambda_DNA-bd_dom_sf"/>
</dbReference>
<dbReference type="GO" id="GO:0003677">
    <property type="term" value="F:DNA binding"/>
    <property type="evidence" value="ECO:0007669"/>
    <property type="project" value="InterPro"/>
</dbReference>
<dbReference type="RefSeq" id="WP_197714326.1">
    <property type="nucleotide sequence ID" value="NZ_AP018933.1"/>
</dbReference>
<organism evidence="1 2">
    <name type="scientific">Zymobacter palmae</name>
    <dbReference type="NCBI Taxonomy" id="33074"/>
    <lineage>
        <taxon>Bacteria</taxon>
        <taxon>Pseudomonadati</taxon>
        <taxon>Pseudomonadota</taxon>
        <taxon>Gammaproteobacteria</taxon>
        <taxon>Oceanospirillales</taxon>
        <taxon>Halomonadaceae</taxon>
        <taxon>Zymobacter group</taxon>
        <taxon>Zymobacter</taxon>
    </lineage>
</organism>
<name>A0A348HFC2_9GAMM</name>
<evidence type="ECO:0000313" key="1">
    <source>
        <dbReference type="EMBL" id="BBG30324.1"/>
    </source>
</evidence>
<gene>
    <name evidence="1" type="ORF">ZBT109_1567</name>
</gene>
<dbReference type="Proteomes" id="UP000267342">
    <property type="component" value="Chromosome"/>
</dbReference>
<dbReference type="AlphaFoldDB" id="A0A348HFC2"/>
<accession>A0A348HFC2</accession>
<keyword evidence="2" id="KW-1185">Reference proteome</keyword>
<dbReference type="KEGG" id="zpl:ZBT109_1567"/>
<sequence length="100" mass="11087">MTKKRNTQLLNWIKTATDEQVNMAGASRSYLRLIAYGHKHPSASVAAGIERATQGAVTRQQLRPQDWPLIWPELADSPEQIAQAAKALATIQAQTEHSPR</sequence>
<proteinExistence type="predicted"/>
<evidence type="ECO:0000313" key="2">
    <source>
        <dbReference type="Proteomes" id="UP000267342"/>
    </source>
</evidence>